<sequence>MKSNNKNRLLPARSLTSLAIATALTGALVWQMPAHAADGNSVVRGHIENVTGSELVGATLTFSHKSKGLKYTVVTNGEGDYILRNLPVGIYDVSIVKDGYEQVIQQDVSVTVGQAVVLDVAMQQQGSMERIAVTGAAIRRVDMASSTAGITITDNDLRLMPVSTGFENMALMAPGTALPGGDNFKNTSSFGGSSAAENSYYFNGLNVTSIRTGLGAIRLPWEAVAQTQIKTGGVSPEFGGALGGIINAVSKSGDNDFDFGIETRWDPKSLREQQDSVYQVNGTIDTNEQQSYYDFKEFQIWASGALIEDKVFGYALFAPRREQQEWAEQTTKTSRDRDEDRWFAKLDWFINEDHSIGFSAMNNKRTWTQKTFDYEWESNVVGTQKGVDAPGEDGGKVLSLNYSGYITDTFSMTAVVGRVTENVENVVASTDPSVYDYQDGTVILSAHTASSVKEQKFVRDQARLDFSWDLDDHSLQFGVDYTNVSVKFHEGQNGIGEAEGWWSIKNAGANDISGAVEGSPYIERRVRTRDVDSDVKSKAVYINDSWQVNDQLVLNLGLRYSEFENTVTDGRSFAKLDEQFAPRLQAIYDLHGDGSAKVFATYGRYFQPVSANMNITQGSASVEWFEYFALDEVDGAGHPVLLADGSPSRGDMLRDKRWRQRGITEPGLIASSSLKPMYSDEFTLGYEQEFGDGMKAGIRGIYRNLGRSLEDTDVAPVLAKKLAELGIVDNVGQSSYYVLNNPGEDILMSYDFNGDGEIDNVTLTSEELALPKPKRRYLAVELTLEGNLNDDLRFNSSYTWSKSYGNTEGLVKTDNNQADPGWTTSYDYADLMDHSYGSLPNDHRHSIKFSGSYRLTDDLTLGLVARTTSGRPKSYFSVHPAGVDSCAAGSPWEDCVSVYYDHASHYDENGNPAPRGSAGNLPWVTNIDMSIAYQTEIYGNDLTLKGTVYNLLDSDSATNINEERTYYGDNGVALNPNYGLVTERQEERFVSFVARLTF</sequence>
<keyword evidence="3 8" id="KW-1134">Transmembrane beta strand</keyword>
<dbReference type="GO" id="GO:0009279">
    <property type="term" value="C:cell outer membrane"/>
    <property type="evidence" value="ECO:0007669"/>
    <property type="project" value="UniProtKB-SubCell"/>
</dbReference>
<protein>
    <submittedName>
        <fullName evidence="11">TonB-dependent receptor</fullName>
    </submittedName>
</protein>
<dbReference type="InterPro" id="IPR036942">
    <property type="entry name" value="Beta-barrel_TonB_sf"/>
</dbReference>
<dbReference type="Gene3D" id="2.40.170.20">
    <property type="entry name" value="TonB-dependent receptor, beta-barrel domain"/>
    <property type="match status" value="1"/>
</dbReference>
<evidence type="ECO:0000313" key="11">
    <source>
        <dbReference type="EMBL" id="QTH71627.1"/>
    </source>
</evidence>
<dbReference type="Gene3D" id="2.60.40.1120">
    <property type="entry name" value="Carboxypeptidase-like, regulatory domain"/>
    <property type="match status" value="1"/>
</dbReference>
<dbReference type="InterPro" id="IPR039426">
    <property type="entry name" value="TonB-dep_rcpt-like"/>
</dbReference>
<comment type="subcellular location">
    <subcellularLocation>
        <location evidence="1 8">Cell outer membrane</location>
        <topology evidence="1 8">Multi-pass membrane protein</topology>
    </subcellularLocation>
</comment>
<keyword evidence="5" id="KW-0798">TonB box</keyword>
<proteinExistence type="inferred from homology"/>
<dbReference type="KEGG" id="pxi:J5O05_01235"/>
<evidence type="ECO:0000256" key="6">
    <source>
        <dbReference type="ARBA" id="ARBA00023136"/>
    </source>
</evidence>
<evidence type="ECO:0000259" key="10">
    <source>
        <dbReference type="Pfam" id="PF00593"/>
    </source>
</evidence>
<name>A0A975DH47_9GAMM</name>
<keyword evidence="4 8" id="KW-0812">Transmembrane</keyword>
<feature type="signal peptide" evidence="9">
    <location>
        <begin position="1"/>
        <end position="36"/>
    </location>
</feature>
<dbReference type="PANTHER" id="PTHR30069:SF46">
    <property type="entry name" value="OAR PROTEIN"/>
    <property type="match status" value="1"/>
</dbReference>
<dbReference type="GO" id="GO:0030246">
    <property type="term" value="F:carbohydrate binding"/>
    <property type="evidence" value="ECO:0007669"/>
    <property type="project" value="InterPro"/>
</dbReference>
<dbReference type="PROSITE" id="PS52016">
    <property type="entry name" value="TONB_DEPENDENT_REC_3"/>
    <property type="match status" value="1"/>
</dbReference>
<dbReference type="InterPro" id="IPR000531">
    <property type="entry name" value="Beta-barrel_TonB"/>
</dbReference>
<dbReference type="PANTHER" id="PTHR30069">
    <property type="entry name" value="TONB-DEPENDENT OUTER MEMBRANE RECEPTOR"/>
    <property type="match status" value="1"/>
</dbReference>
<dbReference type="RefSeq" id="WP_208843253.1">
    <property type="nucleotide sequence ID" value="NZ_CP072133.1"/>
</dbReference>
<dbReference type="SUPFAM" id="SSF56935">
    <property type="entry name" value="Porins"/>
    <property type="match status" value="1"/>
</dbReference>
<dbReference type="AlphaFoldDB" id="A0A975DH47"/>
<dbReference type="GO" id="GO:0044718">
    <property type="term" value="P:siderophore transmembrane transport"/>
    <property type="evidence" value="ECO:0007669"/>
    <property type="project" value="TreeGrafter"/>
</dbReference>
<accession>A0A975DH47</accession>
<keyword evidence="6 8" id="KW-0472">Membrane</keyword>
<feature type="domain" description="TonB-dependent receptor-like beta-barrel" evidence="10">
    <location>
        <begin position="354"/>
        <end position="951"/>
    </location>
</feature>
<keyword evidence="7 8" id="KW-0998">Cell outer membrane</keyword>
<feature type="chain" id="PRO_5038136027" evidence="9">
    <location>
        <begin position="37"/>
        <end position="998"/>
    </location>
</feature>
<keyword evidence="11" id="KW-0675">Receptor</keyword>
<dbReference type="Pfam" id="PF13620">
    <property type="entry name" value="CarboxypepD_reg"/>
    <property type="match status" value="1"/>
</dbReference>
<keyword evidence="2 8" id="KW-0813">Transport</keyword>
<dbReference type="SUPFAM" id="SSF49452">
    <property type="entry name" value="Starch-binding domain-like"/>
    <property type="match status" value="1"/>
</dbReference>
<dbReference type="InterPro" id="IPR013784">
    <property type="entry name" value="Carb-bd-like_fold"/>
</dbReference>
<evidence type="ECO:0000256" key="2">
    <source>
        <dbReference type="ARBA" id="ARBA00022448"/>
    </source>
</evidence>
<evidence type="ECO:0000313" key="12">
    <source>
        <dbReference type="Proteomes" id="UP000664904"/>
    </source>
</evidence>
<evidence type="ECO:0000256" key="4">
    <source>
        <dbReference type="ARBA" id="ARBA00022692"/>
    </source>
</evidence>
<dbReference type="GO" id="GO:0015344">
    <property type="term" value="F:siderophore uptake transmembrane transporter activity"/>
    <property type="evidence" value="ECO:0007669"/>
    <property type="project" value="TreeGrafter"/>
</dbReference>
<dbReference type="Gene3D" id="2.170.130.10">
    <property type="entry name" value="TonB-dependent receptor, plug domain"/>
    <property type="match status" value="1"/>
</dbReference>
<evidence type="ECO:0000256" key="1">
    <source>
        <dbReference type="ARBA" id="ARBA00004571"/>
    </source>
</evidence>
<dbReference type="Pfam" id="PF00593">
    <property type="entry name" value="TonB_dep_Rec_b-barrel"/>
    <property type="match status" value="1"/>
</dbReference>
<dbReference type="InterPro" id="IPR037066">
    <property type="entry name" value="Plug_dom_sf"/>
</dbReference>
<keyword evidence="9" id="KW-0732">Signal</keyword>
<dbReference type="EMBL" id="CP072133">
    <property type="protein sequence ID" value="QTH71627.1"/>
    <property type="molecule type" value="Genomic_DNA"/>
</dbReference>
<comment type="similarity">
    <text evidence="8">Belongs to the TonB-dependent receptor family.</text>
</comment>
<reference evidence="11" key="1">
    <citation type="submission" date="2021-03" db="EMBL/GenBank/DDBJ databases">
        <title>Complete Genome of Pseudoalteromonas xiamenensis STKMTI.2, a new potential marine bacterium producing anti-Vibrio compounds.</title>
        <authorList>
            <person name="Handayani D.P."/>
            <person name="Isnansetyo A."/>
            <person name="Istiqomah I."/>
            <person name="Jumina J."/>
        </authorList>
    </citation>
    <scope>NUCLEOTIDE SEQUENCE</scope>
    <source>
        <strain evidence="11">STKMTI.2</strain>
    </source>
</reference>
<keyword evidence="12" id="KW-1185">Reference proteome</keyword>
<evidence type="ECO:0000256" key="5">
    <source>
        <dbReference type="ARBA" id="ARBA00023077"/>
    </source>
</evidence>
<dbReference type="Proteomes" id="UP000664904">
    <property type="component" value="Chromosome"/>
</dbReference>
<evidence type="ECO:0000256" key="9">
    <source>
        <dbReference type="SAM" id="SignalP"/>
    </source>
</evidence>
<gene>
    <name evidence="11" type="ORF">J5O05_01235</name>
</gene>
<evidence type="ECO:0000256" key="7">
    <source>
        <dbReference type="ARBA" id="ARBA00023237"/>
    </source>
</evidence>
<organism evidence="11 12">
    <name type="scientific">Pseudoalteromonas xiamenensis</name>
    <dbReference type="NCBI Taxonomy" id="882626"/>
    <lineage>
        <taxon>Bacteria</taxon>
        <taxon>Pseudomonadati</taxon>
        <taxon>Pseudomonadota</taxon>
        <taxon>Gammaproteobacteria</taxon>
        <taxon>Alteromonadales</taxon>
        <taxon>Pseudoalteromonadaceae</taxon>
        <taxon>Pseudoalteromonas</taxon>
    </lineage>
</organism>
<evidence type="ECO:0000256" key="3">
    <source>
        <dbReference type="ARBA" id="ARBA00022452"/>
    </source>
</evidence>
<evidence type="ECO:0000256" key="8">
    <source>
        <dbReference type="PROSITE-ProRule" id="PRU01360"/>
    </source>
</evidence>